<dbReference type="Proteomes" id="UP001367508">
    <property type="component" value="Unassembled WGS sequence"/>
</dbReference>
<name>A0AAN9L7R7_CANGL</name>
<keyword evidence="2" id="KW-1185">Reference proteome</keyword>
<evidence type="ECO:0000313" key="2">
    <source>
        <dbReference type="Proteomes" id="UP001367508"/>
    </source>
</evidence>
<proteinExistence type="predicted"/>
<accession>A0AAN9L7R7</accession>
<sequence>MDGTVNTCMPINIKIIVGGCLPIYSLYDLQAVQFQKNNNKPYKCYHTPYYHNIKENMYKLQGSLPYTPVCSVTNQYHQL</sequence>
<dbReference type="EMBL" id="JAYMYQ010000005">
    <property type="protein sequence ID" value="KAK7329263.1"/>
    <property type="molecule type" value="Genomic_DNA"/>
</dbReference>
<organism evidence="1 2">
    <name type="scientific">Canavalia gladiata</name>
    <name type="common">Sword bean</name>
    <name type="synonym">Dolichos gladiatus</name>
    <dbReference type="NCBI Taxonomy" id="3824"/>
    <lineage>
        <taxon>Eukaryota</taxon>
        <taxon>Viridiplantae</taxon>
        <taxon>Streptophyta</taxon>
        <taxon>Embryophyta</taxon>
        <taxon>Tracheophyta</taxon>
        <taxon>Spermatophyta</taxon>
        <taxon>Magnoliopsida</taxon>
        <taxon>eudicotyledons</taxon>
        <taxon>Gunneridae</taxon>
        <taxon>Pentapetalae</taxon>
        <taxon>rosids</taxon>
        <taxon>fabids</taxon>
        <taxon>Fabales</taxon>
        <taxon>Fabaceae</taxon>
        <taxon>Papilionoideae</taxon>
        <taxon>50 kb inversion clade</taxon>
        <taxon>NPAAA clade</taxon>
        <taxon>indigoferoid/millettioid clade</taxon>
        <taxon>Phaseoleae</taxon>
        <taxon>Canavalia</taxon>
    </lineage>
</organism>
<protein>
    <submittedName>
        <fullName evidence="1">Uncharacterized protein</fullName>
    </submittedName>
</protein>
<dbReference type="AlphaFoldDB" id="A0AAN9L7R7"/>
<reference evidence="1 2" key="1">
    <citation type="submission" date="2024-01" db="EMBL/GenBank/DDBJ databases">
        <title>The genomes of 5 underutilized Papilionoideae crops provide insights into root nodulation and disease resistanc.</title>
        <authorList>
            <person name="Jiang F."/>
        </authorList>
    </citation>
    <scope>NUCLEOTIDE SEQUENCE [LARGE SCALE GENOMIC DNA]</scope>
    <source>
        <strain evidence="1">LVBAO_FW01</strain>
        <tissue evidence="1">Leaves</tissue>
    </source>
</reference>
<comment type="caution">
    <text evidence="1">The sequence shown here is derived from an EMBL/GenBank/DDBJ whole genome shotgun (WGS) entry which is preliminary data.</text>
</comment>
<gene>
    <name evidence="1" type="ORF">VNO77_23416</name>
</gene>
<evidence type="ECO:0000313" key="1">
    <source>
        <dbReference type="EMBL" id="KAK7329263.1"/>
    </source>
</evidence>